<proteinExistence type="predicted"/>
<evidence type="ECO:0000256" key="1">
    <source>
        <dbReference type="SAM" id="MobiDB-lite"/>
    </source>
</evidence>
<feature type="compositionally biased region" description="Polar residues" evidence="1">
    <location>
        <begin position="1"/>
        <end position="11"/>
    </location>
</feature>
<name>A0A271LB27_9HYPH</name>
<sequence length="63" mass="7237">MRKRPPTNNEATGFKGKRHDGQVKDEREHFQICPVCGQEMDMRDLGEALHHATPGHKPLKYPD</sequence>
<dbReference type="Proteomes" id="UP000216442">
    <property type="component" value="Unassembled WGS sequence"/>
</dbReference>
<accession>A0A271LB27</accession>
<keyword evidence="3" id="KW-1185">Reference proteome</keyword>
<dbReference type="EMBL" id="NPKJ01000077">
    <property type="protein sequence ID" value="PAQ04490.1"/>
    <property type="molecule type" value="Genomic_DNA"/>
</dbReference>
<evidence type="ECO:0000313" key="3">
    <source>
        <dbReference type="Proteomes" id="UP000216442"/>
    </source>
</evidence>
<reference evidence="2 3" key="1">
    <citation type="submission" date="2017-08" db="EMBL/GenBank/DDBJ databases">
        <title>Mesorhizobium wenxinae sp. nov., a novel rhizobial species isolated from root nodules of chickpea (Cicer arietinum L.).</title>
        <authorList>
            <person name="Zhang J."/>
        </authorList>
    </citation>
    <scope>NUCLEOTIDE SEQUENCE [LARGE SCALE GENOMIC DNA]</scope>
    <source>
        <strain evidence="2 3">SDW018</strain>
    </source>
</reference>
<dbReference type="AlphaFoldDB" id="A0A271LB27"/>
<evidence type="ECO:0000313" key="2">
    <source>
        <dbReference type="EMBL" id="PAQ04490.1"/>
    </source>
</evidence>
<feature type="region of interest" description="Disordered" evidence="1">
    <location>
        <begin position="1"/>
        <end position="26"/>
    </location>
</feature>
<protein>
    <submittedName>
        <fullName evidence="2">Uncharacterized protein</fullName>
    </submittedName>
</protein>
<organism evidence="2 3">
    <name type="scientific">Mesorhizobium temperatum</name>
    <dbReference type="NCBI Taxonomy" id="241416"/>
    <lineage>
        <taxon>Bacteria</taxon>
        <taxon>Pseudomonadati</taxon>
        <taxon>Pseudomonadota</taxon>
        <taxon>Alphaproteobacteria</taxon>
        <taxon>Hyphomicrobiales</taxon>
        <taxon>Phyllobacteriaceae</taxon>
        <taxon>Mesorhizobium</taxon>
    </lineage>
</organism>
<comment type="caution">
    <text evidence="2">The sequence shown here is derived from an EMBL/GenBank/DDBJ whole genome shotgun (WGS) entry which is preliminary data.</text>
</comment>
<gene>
    <name evidence="2" type="ORF">CIT26_35170</name>
</gene>